<dbReference type="PANTHER" id="PTHR43649">
    <property type="entry name" value="ARABINOSE-BINDING PROTEIN-RELATED"/>
    <property type="match status" value="1"/>
</dbReference>
<sequence length="499" mass="55890">MRKGLRSTALSTLGILTAGTAILAGCSSGQATTTDSGQDKKLTIKVMSSLQTEPPDMNSAFWTGLEQRTNTHLDIDWVPINDYMNKVNIVMASGNIPEVLTITEVTDPNVVDAINKGMFWELGELLGDFSKYPNLKNNVPESAWKLMRYNGKIYGLPRTRPPINSVEMIRKDLLDKVGLPMPKTMDELLTSLKKIIDSDPSGSGKKDTIGLEFDDSFHMAFGGGTPEYTKDGGLYPKELTTAYTNLVDWFRKAYSMGLMSQEFAVMKDSQYYSMFESGLAVFYRKNAWHQYRLEQGSKKLAPGAIVDYVPYLTGPSGSTAILTPGFYGGQFIPKTVPKDKAEKILQYYEKIASAEITDYITYGQEGIHHKVENGAKIMTDQGKKEINNTTIEPFVMKLDPWSKTDSPLAPTEVNLRNREKVKAVQAVAKIDPYTVINSPTWVTQWPKYSGEFTTMRTQAIIGKITMDQYKAYIDQLRAKKEFAQSYKEFGDNYKSLFGN</sequence>
<dbReference type="Proteomes" id="UP000317036">
    <property type="component" value="Unassembled WGS sequence"/>
</dbReference>
<proteinExistence type="predicted"/>
<dbReference type="InterPro" id="IPR050490">
    <property type="entry name" value="Bact_solute-bd_prot1"/>
</dbReference>
<dbReference type="InterPro" id="IPR006059">
    <property type="entry name" value="SBP"/>
</dbReference>
<accession>A0A559KFP5</accession>
<evidence type="ECO:0000256" key="1">
    <source>
        <dbReference type="ARBA" id="ARBA00022475"/>
    </source>
</evidence>
<dbReference type="Gene3D" id="3.40.190.10">
    <property type="entry name" value="Periplasmic binding protein-like II"/>
    <property type="match status" value="2"/>
</dbReference>
<evidence type="ECO:0000256" key="5">
    <source>
        <dbReference type="ARBA" id="ARBA00023288"/>
    </source>
</evidence>
<dbReference type="RefSeq" id="WP_144844372.1">
    <property type="nucleotide sequence ID" value="NZ_VNJI01000005.1"/>
</dbReference>
<dbReference type="SUPFAM" id="SSF53850">
    <property type="entry name" value="Periplasmic binding protein-like II"/>
    <property type="match status" value="1"/>
</dbReference>
<evidence type="ECO:0000256" key="6">
    <source>
        <dbReference type="SAM" id="SignalP"/>
    </source>
</evidence>
<evidence type="ECO:0000256" key="4">
    <source>
        <dbReference type="ARBA" id="ARBA00023139"/>
    </source>
</evidence>
<keyword evidence="8" id="KW-1185">Reference proteome</keyword>
<dbReference type="AlphaFoldDB" id="A0A559KFP5"/>
<dbReference type="Pfam" id="PF01547">
    <property type="entry name" value="SBP_bac_1"/>
    <property type="match status" value="1"/>
</dbReference>
<protein>
    <submittedName>
        <fullName evidence="7">Extracellular solute-binding protein</fullName>
    </submittedName>
</protein>
<dbReference type="OrthoDB" id="5580590at2"/>
<dbReference type="EMBL" id="VNJI01000005">
    <property type="protein sequence ID" value="TVY10950.1"/>
    <property type="molecule type" value="Genomic_DNA"/>
</dbReference>
<organism evidence="7 8">
    <name type="scientific">Paenibacillus cremeus</name>
    <dbReference type="NCBI Taxonomy" id="2163881"/>
    <lineage>
        <taxon>Bacteria</taxon>
        <taxon>Bacillati</taxon>
        <taxon>Bacillota</taxon>
        <taxon>Bacilli</taxon>
        <taxon>Bacillales</taxon>
        <taxon>Paenibacillaceae</taxon>
        <taxon>Paenibacillus</taxon>
    </lineage>
</organism>
<evidence type="ECO:0000256" key="2">
    <source>
        <dbReference type="ARBA" id="ARBA00022729"/>
    </source>
</evidence>
<keyword evidence="4" id="KW-0564">Palmitate</keyword>
<feature type="signal peptide" evidence="6">
    <location>
        <begin position="1"/>
        <end position="23"/>
    </location>
</feature>
<evidence type="ECO:0000256" key="3">
    <source>
        <dbReference type="ARBA" id="ARBA00023136"/>
    </source>
</evidence>
<reference evidence="7 8" key="1">
    <citation type="submission" date="2019-07" db="EMBL/GenBank/DDBJ databases">
        <authorList>
            <person name="Kim J."/>
        </authorList>
    </citation>
    <scope>NUCLEOTIDE SEQUENCE [LARGE SCALE GENOMIC DNA]</scope>
    <source>
        <strain evidence="7 8">JC52</strain>
    </source>
</reference>
<dbReference type="PANTHER" id="PTHR43649:SF33">
    <property type="entry name" value="POLYGALACTURONAN_RHAMNOGALACTURONAN-BINDING PROTEIN YTCQ"/>
    <property type="match status" value="1"/>
</dbReference>
<dbReference type="PROSITE" id="PS51257">
    <property type="entry name" value="PROKAR_LIPOPROTEIN"/>
    <property type="match status" value="1"/>
</dbReference>
<evidence type="ECO:0000313" key="7">
    <source>
        <dbReference type="EMBL" id="TVY10950.1"/>
    </source>
</evidence>
<name>A0A559KFP5_9BACL</name>
<evidence type="ECO:0000313" key="8">
    <source>
        <dbReference type="Proteomes" id="UP000317036"/>
    </source>
</evidence>
<gene>
    <name evidence="7" type="ORF">FPZ49_05605</name>
</gene>
<keyword evidence="5" id="KW-0449">Lipoprotein</keyword>
<keyword evidence="2 6" id="KW-0732">Signal</keyword>
<comment type="caution">
    <text evidence="7">The sequence shown here is derived from an EMBL/GenBank/DDBJ whole genome shotgun (WGS) entry which is preliminary data.</text>
</comment>
<keyword evidence="1" id="KW-1003">Cell membrane</keyword>
<keyword evidence="3" id="KW-0472">Membrane</keyword>
<feature type="chain" id="PRO_5038424092" evidence="6">
    <location>
        <begin position="24"/>
        <end position="499"/>
    </location>
</feature>